<comment type="caution">
    <text evidence="1">The sequence shown here is derived from an EMBL/GenBank/DDBJ whole genome shotgun (WGS) entry which is preliminary data.</text>
</comment>
<keyword evidence="2" id="KW-1185">Reference proteome</keyword>
<protein>
    <submittedName>
        <fullName evidence="1">Uncharacterized protein</fullName>
    </submittedName>
</protein>
<gene>
    <name evidence="1" type="ORF">BpHYR1_013826</name>
</gene>
<evidence type="ECO:0000313" key="1">
    <source>
        <dbReference type="EMBL" id="RNA40190.1"/>
    </source>
</evidence>
<name>A0A3M7SX91_BRAPC</name>
<accession>A0A3M7SX91</accession>
<evidence type="ECO:0000313" key="2">
    <source>
        <dbReference type="Proteomes" id="UP000276133"/>
    </source>
</evidence>
<dbReference type="EMBL" id="REGN01000667">
    <property type="protein sequence ID" value="RNA40190.1"/>
    <property type="molecule type" value="Genomic_DNA"/>
</dbReference>
<reference evidence="1 2" key="1">
    <citation type="journal article" date="2018" name="Sci. Rep.">
        <title>Genomic signatures of local adaptation to the degree of environmental predictability in rotifers.</title>
        <authorList>
            <person name="Franch-Gras L."/>
            <person name="Hahn C."/>
            <person name="Garcia-Roger E.M."/>
            <person name="Carmona M.J."/>
            <person name="Serra M."/>
            <person name="Gomez A."/>
        </authorList>
    </citation>
    <scope>NUCLEOTIDE SEQUENCE [LARGE SCALE GENOMIC DNA]</scope>
    <source>
        <strain evidence="1">HYR1</strain>
    </source>
</reference>
<organism evidence="1 2">
    <name type="scientific">Brachionus plicatilis</name>
    <name type="common">Marine rotifer</name>
    <name type="synonym">Brachionus muelleri</name>
    <dbReference type="NCBI Taxonomy" id="10195"/>
    <lineage>
        <taxon>Eukaryota</taxon>
        <taxon>Metazoa</taxon>
        <taxon>Spiralia</taxon>
        <taxon>Gnathifera</taxon>
        <taxon>Rotifera</taxon>
        <taxon>Eurotatoria</taxon>
        <taxon>Monogononta</taxon>
        <taxon>Pseudotrocha</taxon>
        <taxon>Ploima</taxon>
        <taxon>Brachionidae</taxon>
        <taxon>Brachionus</taxon>
    </lineage>
</organism>
<dbReference type="AlphaFoldDB" id="A0A3M7SX91"/>
<sequence length="65" mass="7492">MIPVFFTVTTPIATAQSLKPLSLRKTPRIKWADFNSRWSVMRALKPKIQKLFHALSRKGLHLFGN</sequence>
<dbReference type="Proteomes" id="UP000276133">
    <property type="component" value="Unassembled WGS sequence"/>
</dbReference>
<proteinExistence type="predicted"/>